<dbReference type="PANTHER" id="PTHR30469">
    <property type="entry name" value="MULTIDRUG RESISTANCE PROTEIN MDTA"/>
    <property type="match status" value="1"/>
</dbReference>
<dbReference type="Proteomes" id="UP000078476">
    <property type="component" value="Unassembled WGS sequence"/>
</dbReference>
<dbReference type="EMBL" id="LUUI01000152">
    <property type="protein sequence ID" value="OAI10604.1"/>
    <property type="molecule type" value="Genomic_DNA"/>
</dbReference>
<dbReference type="Pfam" id="PF25967">
    <property type="entry name" value="RND-MFP_C"/>
    <property type="match status" value="1"/>
</dbReference>
<feature type="domain" description="Multidrug resistance protein MdtA-like alpha-helical hairpin" evidence="4">
    <location>
        <begin position="103"/>
        <end position="165"/>
    </location>
</feature>
<dbReference type="GO" id="GO:0015562">
    <property type="term" value="F:efflux transmembrane transporter activity"/>
    <property type="evidence" value="ECO:0007669"/>
    <property type="project" value="TreeGrafter"/>
</dbReference>
<dbReference type="OrthoDB" id="9806939at2"/>
<evidence type="ECO:0000313" key="9">
    <source>
        <dbReference type="Proteomes" id="UP000078476"/>
    </source>
</evidence>
<dbReference type="AlphaFoldDB" id="A0A177MYX2"/>
<evidence type="ECO:0000259" key="6">
    <source>
        <dbReference type="Pfam" id="PF25954"/>
    </source>
</evidence>
<sequence>MTKRIFIVLFLALLLLGGLFGFKFYQIQQVASQVKPPPPAVVAVATVQQAQWPSSIATVGSLTAIAGVDVSNEVVGKIKAIHFESGQSVKKGQLLVELDTDTDQAELKGLQAELQLAKSQLQRSEKMIVKKYLSQADYDQNQAQLAQAMAAVEAKRTRIEKKRIQAPFSGELGIRMVDLGQYLSEGTPIVSLQQLDPIYLDFTVPERYMSLLDNQQAILATVQAYPDRVFSGKIFAISPAVEKDTRSIKVRAQISNKDKVLRPGMFVQVKIESGKSIPVLTLPDTAITYNPYGNSVFLIEQTDQGLTVQSRQIVSGQSREGRVEIISGLQAGDRVVSAGQIKLRNGMPVTIDNQPAPGERENIQ</sequence>
<dbReference type="Gene3D" id="2.40.420.20">
    <property type="match status" value="1"/>
</dbReference>
<accession>A0A177MYX2</accession>
<dbReference type="InterPro" id="IPR058625">
    <property type="entry name" value="MdtA-like_BSH"/>
</dbReference>
<dbReference type="RefSeq" id="WP_066987148.1">
    <property type="nucleotide sequence ID" value="NZ_LUUI01000152.1"/>
</dbReference>
<dbReference type="Pfam" id="PF25876">
    <property type="entry name" value="HH_MFP_RND"/>
    <property type="match status" value="1"/>
</dbReference>
<evidence type="ECO:0000256" key="2">
    <source>
        <dbReference type="ARBA" id="ARBA00009477"/>
    </source>
</evidence>
<feature type="domain" description="CusB-like beta-barrel" evidence="6">
    <location>
        <begin position="198"/>
        <end position="273"/>
    </location>
</feature>
<comment type="subcellular location">
    <subcellularLocation>
        <location evidence="1">Cell envelope</location>
    </subcellularLocation>
</comment>
<dbReference type="InterPro" id="IPR058792">
    <property type="entry name" value="Beta-barrel_RND_2"/>
</dbReference>
<feature type="domain" description="Multidrug resistance protein MdtA-like barrel-sandwich hybrid" evidence="5">
    <location>
        <begin position="68"/>
        <end position="188"/>
    </location>
</feature>
<comment type="caution">
    <text evidence="8">The sequence shown here is derived from an EMBL/GenBank/DDBJ whole genome shotgun (WGS) entry which is preliminary data.</text>
</comment>
<protein>
    <submittedName>
        <fullName evidence="8">Efflux transporter periplasmic adaptor subunit</fullName>
    </submittedName>
</protein>
<dbReference type="Gene3D" id="2.40.50.100">
    <property type="match status" value="1"/>
</dbReference>
<evidence type="ECO:0000259" key="5">
    <source>
        <dbReference type="Pfam" id="PF25917"/>
    </source>
</evidence>
<dbReference type="Gene3D" id="1.10.287.470">
    <property type="entry name" value="Helix hairpin bin"/>
    <property type="match status" value="1"/>
</dbReference>
<dbReference type="Pfam" id="PF25954">
    <property type="entry name" value="Beta-barrel_RND_2"/>
    <property type="match status" value="1"/>
</dbReference>
<dbReference type="Pfam" id="PF25917">
    <property type="entry name" value="BSH_RND"/>
    <property type="match status" value="1"/>
</dbReference>
<dbReference type="FunFam" id="2.40.30.170:FF:000010">
    <property type="entry name" value="Efflux RND transporter periplasmic adaptor subunit"/>
    <property type="match status" value="1"/>
</dbReference>
<gene>
    <name evidence="8" type="ORF">A1359_16495</name>
</gene>
<dbReference type="InterPro" id="IPR058627">
    <property type="entry name" value="MdtA-like_C"/>
</dbReference>
<name>A0A177MYX2_9GAMM</name>
<keyword evidence="9" id="KW-1185">Reference proteome</keyword>
<dbReference type="NCBIfam" id="TIGR01730">
    <property type="entry name" value="RND_mfp"/>
    <property type="match status" value="1"/>
</dbReference>
<keyword evidence="3" id="KW-0813">Transport</keyword>
<organism evidence="8 9">
    <name type="scientific">Methylomonas lenta</name>
    <dbReference type="NCBI Taxonomy" id="980561"/>
    <lineage>
        <taxon>Bacteria</taxon>
        <taxon>Pseudomonadati</taxon>
        <taxon>Pseudomonadota</taxon>
        <taxon>Gammaproteobacteria</taxon>
        <taxon>Methylococcales</taxon>
        <taxon>Methylococcaceae</taxon>
        <taxon>Methylomonas</taxon>
    </lineage>
</organism>
<evidence type="ECO:0000256" key="1">
    <source>
        <dbReference type="ARBA" id="ARBA00004196"/>
    </source>
</evidence>
<dbReference type="InterPro" id="IPR006143">
    <property type="entry name" value="RND_pump_MFP"/>
</dbReference>
<dbReference type="SUPFAM" id="SSF111369">
    <property type="entry name" value="HlyD-like secretion proteins"/>
    <property type="match status" value="1"/>
</dbReference>
<dbReference type="Gene3D" id="2.40.30.170">
    <property type="match status" value="1"/>
</dbReference>
<dbReference type="InterPro" id="IPR058624">
    <property type="entry name" value="MdtA-like_HH"/>
</dbReference>
<reference evidence="8 9" key="1">
    <citation type="submission" date="2016-03" db="EMBL/GenBank/DDBJ databases">
        <authorList>
            <person name="Ploux O."/>
        </authorList>
    </citation>
    <scope>NUCLEOTIDE SEQUENCE [LARGE SCALE GENOMIC DNA]</scope>
    <source>
        <strain evidence="8 9">R-45370</strain>
    </source>
</reference>
<evidence type="ECO:0000256" key="3">
    <source>
        <dbReference type="ARBA" id="ARBA00022448"/>
    </source>
</evidence>
<dbReference type="GO" id="GO:1990281">
    <property type="term" value="C:efflux pump complex"/>
    <property type="evidence" value="ECO:0007669"/>
    <property type="project" value="TreeGrafter"/>
</dbReference>
<dbReference type="PANTHER" id="PTHR30469:SF11">
    <property type="entry name" value="BLL4320 PROTEIN"/>
    <property type="match status" value="1"/>
</dbReference>
<proteinExistence type="inferred from homology"/>
<evidence type="ECO:0000259" key="7">
    <source>
        <dbReference type="Pfam" id="PF25967"/>
    </source>
</evidence>
<comment type="similarity">
    <text evidence="2">Belongs to the membrane fusion protein (MFP) (TC 8.A.1) family.</text>
</comment>
<evidence type="ECO:0000313" key="8">
    <source>
        <dbReference type="EMBL" id="OAI10604.1"/>
    </source>
</evidence>
<dbReference type="STRING" id="980561.A1359_16495"/>
<feature type="domain" description="Multidrug resistance protein MdtA-like C-terminal permuted SH3" evidence="7">
    <location>
        <begin position="279"/>
        <end position="337"/>
    </location>
</feature>
<evidence type="ECO:0000259" key="4">
    <source>
        <dbReference type="Pfam" id="PF25876"/>
    </source>
</evidence>